<feature type="region of interest" description="Disordered" evidence="1">
    <location>
        <begin position="1161"/>
        <end position="1221"/>
    </location>
</feature>
<dbReference type="Pfam" id="PF18759">
    <property type="entry name" value="Plavaka"/>
    <property type="match status" value="1"/>
</dbReference>
<feature type="region of interest" description="Disordered" evidence="1">
    <location>
        <begin position="790"/>
        <end position="833"/>
    </location>
</feature>
<dbReference type="Proteomes" id="UP000313359">
    <property type="component" value="Unassembled WGS sequence"/>
</dbReference>
<name>A0A5C2RPJ7_9APHY</name>
<dbReference type="EMBL" id="ML122326">
    <property type="protein sequence ID" value="RPD53254.1"/>
    <property type="molecule type" value="Genomic_DNA"/>
</dbReference>
<sequence length="1221" mass="139800">MSALLKCPCGNTFKNDRLYGRHTNDCARFQARLHAAAHKRKAQNEARRQEKRRRGEEREAEAEEWHGLGTGEEGDQDEDVQAITDLLDPAAFPSAAPSNYERVPSAFRSSYRAHKNIPLPSPTSASVPRASDPLPNMSQFRLLEWQYKYPNTSSNRAVNALVRDVILAPGFSPSDFPPGFTIESAQAQLESEDTQEDVQAAFPVVHGWRNAHVLIRVPKEGVKFTSEEAAPQYTVDDVLIRDLLDIFVDTYESPAARDFHFTPHKTLWRVKAHSASTSTDESAPSEVQDSRVVRILTDFYNADEVLEADAELQAHPRNPDDPPDLEYAIGPILLWSDLTHLADFGTASLWPIYAYTGLQSKYTRGRPTCFSAQHIAYIPSLPDDFTDWFMDTFDGTAPRAELLTFCRRELYQAVILLLLDERFLDAYRHGILVSCGDEIRRHMFPRFLIHSADYVEKILATCLKYLAKCPCPRCYIDKEKIPEMGVLNDLHRRNKVREDNTDIQARIRLARKWIFEDGVPLTSVWLKRTLDPMSLTPTRVRSTSRWQLQLAFGFNFYSMYVPDLMHEFELGVWKSTLTHLVRILHALGGEKVQQFNERYRMIPTFGRNTIRRFVNNMADLKKLAARDYEDSLQAIQCSMAVFDGLPNNVQDNNIILDMLFDDGCWHALAKLRLHTDDTVDLLDVATVNVGQSTRRFTRITCTRYDTYELPRETARKRKSFSLKTYKYHSLWDYAAHIRRFGPSDNWTTQIGELEHRHVKRFYARTNKHQHARQIARHIHLEDKIRKKAAMLEQAHQHQSQPESSSPLGNRSLASPEATGQHARSPCAESCDPRQQYHIAESEREYDDISAWVAQNQGDPAFKNFQTCLYDHLIARLKGHAFQGEEPECSVADRSALRFVANRIYHHHRMRLNYTTYDMRRSQDVIDPTSHPDIMTLSHEDDDNTHPYWYARVIHIFHVNVYRSDAAPGTPASRPQRMDILWIRWFGLDPTSPHGFKAKRHPRVGFVPHDDGIPFGFLNPAVVIRASHIIPLFSYHHTPGLLPPSIARHGQNTYEKPEFHDCDYQYYMVNMFVDRDMFMRYLGGGVGHVHTGADIQVAFDDGDFTWEDVDPEAADLFEASDDELELGSSNSHIEAGSRPGTAANSVTPEERILQLVRGLDAGWQEQHGEPSSEPNEDEDEDEDEDINADEADDDDDDEHGTGFVREADEGEDEYAQEGYAAD</sequence>
<accession>A0A5C2RPJ7</accession>
<keyword evidence="3" id="KW-1185">Reference proteome</keyword>
<reference evidence="2" key="1">
    <citation type="journal article" date="2018" name="Genome Biol. Evol.">
        <title>Genomics and development of Lentinus tigrinus, a white-rot wood-decaying mushroom with dimorphic fruiting bodies.</title>
        <authorList>
            <person name="Wu B."/>
            <person name="Xu Z."/>
            <person name="Knudson A."/>
            <person name="Carlson A."/>
            <person name="Chen N."/>
            <person name="Kovaka S."/>
            <person name="LaButti K."/>
            <person name="Lipzen A."/>
            <person name="Pennachio C."/>
            <person name="Riley R."/>
            <person name="Schakwitz W."/>
            <person name="Umezawa K."/>
            <person name="Ohm R.A."/>
            <person name="Grigoriev I.V."/>
            <person name="Nagy L.G."/>
            <person name="Gibbons J."/>
            <person name="Hibbett D."/>
        </authorList>
    </citation>
    <scope>NUCLEOTIDE SEQUENCE [LARGE SCALE GENOMIC DNA]</scope>
    <source>
        <strain evidence="2">ALCF2SS1-6</strain>
    </source>
</reference>
<feature type="region of interest" description="Disordered" evidence="1">
    <location>
        <begin position="37"/>
        <end position="75"/>
    </location>
</feature>
<dbReference type="AlphaFoldDB" id="A0A5C2RPJ7"/>
<dbReference type="OrthoDB" id="3208495at2759"/>
<dbReference type="STRING" id="1328759.A0A5C2RPJ7"/>
<dbReference type="InterPro" id="IPR041078">
    <property type="entry name" value="Plavaka"/>
</dbReference>
<feature type="compositionally biased region" description="Basic and acidic residues" evidence="1">
    <location>
        <begin position="42"/>
        <end position="57"/>
    </location>
</feature>
<proteinExistence type="predicted"/>
<evidence type="ECO:0000256" key="1">
    <source>
        <dbReference type="SAM" id="MobiDB-lite"/>
    </source>
</evidence>
<gene>
    <name evidence="2" type="ORF">L227DRAFT_589409</name>
</gene>
<evidence type="ECO:0000313" key="3">
    <source>
        <dbReference type="Proteomes" id="UP000313359"/>
    </source>
</evidence>
<evidence type="ECO:0000313" key="2">
    <source>
        <dbReference type="EMBL" id="RPD53254.1"/>
    </source>
</evidence>
<feature type="compositionally biased region" description="Acidic residues" evidence="1">
    <location>
        <begin position="1173"/>
        <end position="1197"/>
    </location>
</feature>
<feature type="compositionally biased region" description="Low complexity" evidence="1">
    <location>
        <begin position="792"/>
        <end position="806"/>
    </location>
</feature>
<organism evidence="2 3">
    <name type="scientific">Lentinus tigrinus ALCF2SS1-6</name>
    <dbReference type="NCBI Taxonomy" id="1328759"/>
    <lineage>
        <taxon>Eukaryota</taxon>
        <taxon>Fungi</taxon>
        <taxon>Dikarya</taxon>
        <taxon>Basidiomycota</taxon>
        <taxon>Agaricomycotina</taxon>
        <taxon>Agaricomycetes</taxon>
        <taxon>Polyporales</taxon>
        <taxon>Polyporaceae</taxon>
        <taxon>Lentinus</taxon>
    </lineage>
</organism>
<protein>
    <submittedName>
        <fullName evidence="2">Uncharacterized protein</fullName>
    </submittedName>
</protein>
<feature type="region of interest" description="Disordered" evidence="1">
    <location>
        <begin position="1125"/>
        <end position="1146"/>
    </location>
</feature>